<dbReference type="EMBL" id="KB546129">
    <property type="protein sequence ID" value="EMP31266.1"/>
    <property type="molecule type" value="Genomic_DNA"/>
</dbReference>
<proteinExistence type="predicted"/>
<accession>M7B0A6</accession>
<name>M7B0A6_CHEMY</name>
<dbReference type="Proteomes" id="UP000031443">
    <property type="component" value="Unassembled WGS sequence"/>
</dbReference>
<reference evidence="3" key="1">
    <citation type="journal article" date="2013" name="Nat. Genet.">
        <title>The draft genomes of soft-shell turtle and green sea turtle yield insights into the development and evolution of the turtle-specific body plan.</title>
        <authorList>
            <person name="Wang Z."/>
            <person name="Pascual-Anaya J."/>
            <person name="Zadissa A."/>
            <person name="Li W."/>
            <person name="Niimura Y."/>
            <person name="Huang Z."/>
            <person name="Li C."/>
            <person name="White S."/>
            <person name="Xiong Z."/>
            <person name="Fang D."/>
            <person name="Wang B."/>
            <person name="Ming Y."/>
            <person name="Chen Y."/>
            <person name="Zheng Y."/>
            <person name="Kuraku S."/>
            <person name="Pignatelli M."/>
            <person name="Herrero J."/>
            <person name="Beal K."/>
            <person name="Nozawa M."/>
            <person name="Li Q."/>
            <person name="Wang J."/>
            <person name="Zhang H."/>
            <person name="Yu L."/>
            <person name="Shigenobu S."/>
            <person name="Wang J."/>
            <person name="Liu J."/>
            <person name="Flicek P."/>
            <person name="Searle S."/>
            <person name="Wang J."/>
            <person name="Kuratani S."/>
            <person name="Yin Y."/>
            <person name="Aken B."/>
            <person name="Zhang G."/>
            <person name="Irie N."/>
        </authorList>
    </citation>
    <scope>NUCLEOTIDE SEQUENCE [LARGE SCALE GENOMIC DNA]</scope>
</reference>
<keyword evidence="3" id="KW-1185">Reference proteome</keyword>
<evidence type="ECO:0000313" key="3">
    <source>
        <dbReference type="Proteomes" id="UP000031443"/>
    </source>
</evidence>
<feature type="compositionally biased region" description="Polar residues" evidence="1">
    <location>
        <begin position="192"/>
        <end position="208"/>
    </location>
</feature>
<evidence type="ECO:0000256" key="1">
    <source>
        <dbReference type="SAM" id="MobiDB-lite"/>
    </source>
</evidence>
<feature type="compositionally biased region" description="Polar residues" evidence="1">
    <location>
        <begin position="155"/>
        <end position="168"/>
    </location>
</feature>
<organism evidence="2 3">
    <name type="scientific">Chelonia mydas</name>
    <name type="common">Green sea-turtle</name>
    <name type="synonym">Chelonia agassizi</name>
    <dbReference type="NCBI Taxonomy" id="8469"/>
    <lineage>
        <taxon>Eukaryota</taxon>
        <taxon>Metazoa</taxon>
        <taxon>Chordata</taxon>
        <taxon>Craniata</taxon>
        <taxon>Vertebrata</taxon>
        <taxon>Euteleostomi</taxon>
        <taxon>Archelosauria</taxon>
        <taxon>Testudinata</taxon>
        <taxon>Testudines</taxon>
        <taxon>Cryptodira</taxon>
        <taxon>Durocryptodira</taxon>
        <taxon>Americhelydia</taxon>
        <taxon>Chelonioidea</taxon>
        <taxon>Cheloniidae</taxon>
        <taxon>Chelonia</taxon>
    </lineage>
</organism>
<protein>
    <submittedName>
        <fullName evidence="2">Uncharacterized protein</fullName>
    </submittedName>
</protein>
<dbReference type="AlphaFoldDB" id="M7B0A6"/>
<sequence>MQSGQAKPQHSYPRYSRHEDLQEVESFCSPRQYVSWFLAAHIDIVDSLLNATKIPLQHKFHVRYKISSKGSIAFMANQNLVDDALHRVSELLPAPSAERQNNSRGWFATRCASPNNHNGVEKQKSLFAAAKRCIMWLAMRQNGLPPSQRDHYTLSGGQSQISPATHTGSAGAGQEVLREGPIAQLGPRQGRRQTSQALCRTPEQTPSHATPCHQSRPKAKRSYQDCCQLSTQKQLRTH</sequence>
<evidence type="ECO:0000313" key="2">
    <source>
        <dbReference type="EMBL" id="EMP31266.1"/>
    </source>
</evidence>
<gene>
    <name evidence="2" type="ORF">UY3_11607</name>
</gene>
<feature type="region of interest" description="Disordered" evidence="1">
    <location>
        <begin position="147"/>
        <end position="217"/>
    </location>
</feature>